<evidence type="ECO:0000256" key="2">
    <source>
        <dbReference type="ARBA" id="ARBA00022723"/>
    </source>
</evidence>
<feature type="binding site" evidence="3">
    <location>
        <position position="184"/>
    </location>
    <ligand>
        <name>a divalent metal cation</name>
        <dbReference type="ChEBI" id="CHEBI:60240"/>
    </ligand>
</feature>
<dbReference type="InterPro" id="IPR007837">
    <property type="entry name" value="DinB"/>
</dbReference>
<dbReference type="GO" id="GO:0046872">
    <property type="term" value="F:metal ion binding"/>
    <property type="evidence" value="ECO:0007669"/>
    <property type="project" value="UniProtKB-KW"/>
</dbReference>
<dbReference type="Pfam" id="PF05163">
    <property type="entry name" value="DinB"/>
    <property type="match status" value="1"/>
</dbReference>
<keyword evidence="2 3" id="KW-0479">Metal-binding</keyword>
<dbReference type="HOGENOM" id="CLU_120900_3_0_10"/>
<keyword evidence="4" id="KW-0449">Lipoprotein</keyword>
<dbReference type="KEGG" id="mlt:VC82_2701"/>
<evidence type="ECO:0000313" key="5">
    <source>
        <dbReference type="Proteomes" id="UP000032726"/>
    </source>
</evidence>
<dbReference type="SUPFAM" id="SSF109854">
    <property type="entry name" value="DinB/YfiT-like putative metalloenzymes"/>
    <property type="match status" value="1"/>
</dbReference>
<evidence type="ECO:0000313" key="4">
    <source>
        <dbReference type="EMBL" id="AKA36261.1"/>
    </source>
</evidence>
<dbReference type="PATRIC" id="fig|516051.4.peg.2769"/>
<feature type="binding site" evidence="3">
    <location>
        <position position="105"/>
    </location>
    <ligand>
        <name>a divalent metal cation</name>
        <dbReference type="ChEBI" id="CHEBI:60240"/>
    </ligand>
</feature>
<keyword evidence="5" id="KW-1185">Reference proteome</keyword>
<comment type="similarity">
    <text evidence="1">Belongs to the DinB family.</text>
</comment>
<accession>A0A0D5YWG3</accession>
<sequence>MPMSNRNERDIVMKRTQFVRNLLGFSILPFWGCHWQDKKEKASLANAVVSSDKEEKIPAKLKEELIAAWVRSEEMTLTNVEQMPPELFTFKYTPEAMSFSEQWRHCVIYTCGQLADRAGIENPYENVKLPVQMPKEDVIKELKNMYAHVRKSISELSNEKLLSDCEFAGETIPIWRLFYAMENHIIHHRGQCVVYLRLKGVVPKGYYGW</sequence>
<protein>
    <submittedName>
        <fullName evidence="4">Lipoprotein, putative</fullName>
    </submittedName>
</protein>
<dbReference type="AlphaFoldDB" id="A0A0D5YWG3"/>
<gene>
    <name evidence="4" type="ORF">VC82_2701</name>
</gene>
<reference evidence="4 5" key="1">
    <citation type="submission" date="2015-03" db="EMBL/GenBank/DDBJ databases">
        <title>Complete genome sequence of Muricauda lutaonensis CC-HSB-11T, isolated from a coastal hot spring.</title>
        <authorList>
            <person name="Kim K.M."/>
        </authorList>
    </citation>
    <scope>NUCLEOTIDE SEQUENCE [LARGE SCALE GENOMIC DNA]</scope>
    <source>
        <strain evidence="4 5">CC-HSB-11</strain>
    </source>
</reference>
<evidence type="ECO:0000256" key="3">
    <source>
        <dbReference type="PIRSR" id="PIRSR607837-1"/>
    </source>
</evidence>
<dbReference type="Gene3D" id="1.20.120.450">
    <property type="entry name" value="dinb family like domain"/>
    <property type="match status" value="1"/>
</dbReference>
<dbReference type="InterPro" id="IPR034660">
    <property type="entry name" value="DinB/YfiT-like"/>
</dbReference>
<feature type="binding site" evidence="3">
    <location>
        <position position="188"/>
    </location>
    <ligand>
        <name>a divalent metal cation</name>
        <dbReference type="ChEBI" id="CHEBI:60240"/>
    </ligand>
</feature>
<organism evidence="4 5">
    <name type="scientific">Flagellimonas lutaonensis</name>
    <dbReference type="NCBI Taxonomy" id="516051"/>
    <lineage>
        <taxon>Bacteria</taxon>
        <taxon>Pseudomonadati</taxon>
        <taxon>Bacteroidota</taxon>
        <taxon>Flavobacteriia</taxon>
        <taxon>Flavobacteriales</taxon>
        <taxon>Flavobacteriaceae</taxon>
        <taxon>Flagellimonas</taxon>
    </lineage>
</organism>
<name>A0A0D5YWG3_9FLAO</name>
<dbReference type="EMBL" id="CP011071">
    <property type="protein sequence ID" value="AKA36261.1"/>
    <property type="molecule type" value="Genomic_DNA"/>
</dbReference>
<proteinExistence type="inferred from homology"/>
<dbReference type="STRING" id="516051.VC82_2701"/>
<dbReference type="Proteomes" id="UP000032726">
    <property type="component" value="Chromosome"/>
</dbReference>
<evidence type="ECO:0000256" key="1">
    <source>
        <dbReference type="ARBA" id="ARBA00008635"/>
    </source>
</evidence>